<feature type="region of interest" description="Disordered" evidence="1">
    <location>
        <begin position="487"/>
        <end position="513"/>
    </location>
</feature>
<evidence type="ECO:0000313" key="5">
    <source>
        <dbReference type="Proteomes" id="UP000673447"/>
    </source>
</evidence>
<feature type="domain" description="Peptide N-acetyl-beta-D-glucosaminyl asparaginase amidase A N-terminal" evidence="3">
    <location>
        <begin position="45"/>
        <end position="346"/>
    </location>
</feature>
<dbReference type="PANTHER" id="PTHR31104">
    <property type="entry name" value="PEPTIDE-N4-(N-ACETYL-BETA-GLUCOSAMINYL)ASPARAGINE AMIDASE A PROTEIN"/>
    <property type="match status" value="1"/>
</dbReference>
<dbReference type="InterPro" id="IPR021102">
    <property type="entry name" value="PNGase_A"/>
</dbReference>
<dbReference type="EMBL" id="JAGKTC010000001">
    <property type="protein sequence ID" value="MBP3983514.1"/>
    <property type="molecule type" value="Genomic_DNA"/>
</dbReference>
<dbReference type="AlphaFoldDB" id="A0A940WZA5"/>
<gene>
    <name evidence="4" type="ORF">J5837_03670</name>
</gene>
<reference evidence="4" key="2">
    <citation type="submission" date="2021-03" db="EMBL/GenBank/DDBJ databases">
        <authorList>
            <person name="Cao W."/>
        </authorList>
    </citation>
    <scope>NUCLEOTIDE SEQUENCE</scope>
    <source>
        <strain evidence="4">110414</strain>
    </source>
</reference>
<proteinExistence type="predicted"/>
<organism evidence="4 5">
    <name type="scientific">Pseudoxanthomonas helianthi</name>
    <dbReference type="NCBI Taxonomy" id="1453541"/>
    <lineage>
        <taxon>Bacteria</taxon>
        <taxon>Pseudomonadati</taxon>
        <taxon>Pseudomonadota</taxon>
        <taxon>Gammaproteobacteria</taxon>
        <taxon>Lysobacterales</taxon>
        <taxon>Lysobacteraceae</taxon>
        <taxon>Pseudoxanthomonas</taxon>
    </lineage>
</organism>
<evidence type="ECO:0000256" key="2">
    <source>
        <dbReference type="SAM" id="SignalP"/>
    </source>
</evidence>
<evidence type="ECO:0000256" key="1">
    <source>
        <dbReference type="SAM" id="MobiDB-lite"/>
    </source>
</evidence>
<protein>
    <recommendedName>
        <fullName evidence="3">Peptide N-acetyl-beta-D-glucosaminyl asparaginase amidase A N-terminal domain-containing protein</fullName>
    </recommendedName>
</protein>
<comment type="caution">
    <text evidence="4">The sequence shown here is derived from an EMBL/GenBank/DDBJ whole genome shotgun (WGS) entry which is preliminary data.</text>
</comment>
<sequence>MKNRLLSFPLLALLAGTAHAVEPPKNFGNDHDDPRTAHPSPVPAGMPACTVDVLHHGFASFDPAKARIDAAKQCPGPWHKVVLRLDGAVKGRQYDRIGQFSVGGVTIFRTSSPEPSREGIEWRVEKDVSAYAPLFAQPQDAEMFLGNVVNETYTGVFDVRLSLLFFRADDKHPAAQTADVVLPLDGLHEDGADTVGKIAIPANSERLLAEVYATGSGGGCEEFWYYAVPLDGYWCHNPQGPYREVRVLLDGRIAGIAAPYPHIYTGGWSNPLLWYAIPAPRTFDIQPIRYDLTPFIGLLNDGKPHEVRLHVAGVPEGREGWKLLPNLQVWRDAGVQRTRAKLLDYDAGEASHDMRLDAAVADDQSLHFLGARHFRARGEVRGSKGKVETTVERALQADVHHRWGSMDDNDDRMLADWRDRAVVTRRGKVGVEAETIEQNFGFDGGIGQVPLQGGSAGKPGEKGDATEKTDPKVRLTTDIRIHDDVETVRSRDGKAQSSRRTRDRFIGNASYDRGVPRDKRRAVADTRQSYRIEEDGRCWQRDIATRNGRFIRDATDCGKAAPASQSTPDR</sequence>
<keyword evidence="5" id="KW-1185">Reference proteome</keyword>
<dbReference type="InterPro" id="IPR056948">
    <property type="entry name" value="PNGaseA_N"/>
</dbReference>
<keyword evidence="2" id="KW-0732">Signal</keyword>
<reference evidence="4" key="1">
    <citation type="journal article" date="2016" name="Int. J. Syst. Evol. Microbiol.">
        <title>Pseudoxanthomonas helianthi sp. nov., isolated from roots of Jerusalem artichoke (Helianthus tuberosus).</title>
        <authorList>
            <person name="Kittiwongwattana C."/>
            <person name="Thawai C."/>
        </authorList>
    </citation>
    <scope>NUCLEOTIDE SEQUENCE</scope>
    <source>
        <strain evidence="4">110414</strain>
    </source>
</reference>
<name>A0A940WZA5_9GAMM</name>
<feature type="chain" id="PRO_5038085882" description="Peptide N-acetyl-beta-D-glucosaminyl asparaginase amidase A N-terminal domain-containing protein" evidence="2">
    <location>
        <begin position="21"/>
        <end position="570"/>
    </location>
</feature>
<evidence type="ECO:0000259" key="3">
    <source>
        <dbReference type="Pfam" id="PF12222"/>
    </source>
</evidence>
<dbReference type="RefSeq" id="WP_210535355.1">
    <property type="nucleotide sequence ID" value="NZ_JAGKTC010000001.1"/>
</dbReference>
<accession>A0A940WZA5</accession>
<evidence type="ECO:0000313" key="4">
    <source>
        <dbReference type="EMBL" id="MBP3983514.1"/>
    </source>
</evidence>
<dbReference type="Pfam" id="PF12222">
    <property type="entry name" value="PNGaseA"/>
    <property type="match status" value="1"/>
</dbReference>
<feature type="region of interest" description="Disordered" evidence="1">
    <location>
        <begin position="23"/>
        <end position="44"/>
    </location>
</feature>
<dbReference type="Proteomes" id="UP000673447">
    <property type="component" value="Unassembled WGS sequence"/>
</dbReference>
<feature type="signal peptide" evidence="2">
    <location>
        <begin position="1"/>
        <end position="20"/>
    </location>
</feature>